<accession>J9GFE6</accession>
<sequence>MFGWFENIFIFVSLNFKQKIRKNYESDICTYVAERYYYSTIHGWRK</sequence>
<dbReference type="AlphaFoldDB" id="J9GFE6"/>
<comment type="caution">
    <text evidence="1">The sequence shown here is derived from an EMBL/GenBank/DDBJ whole genome shotgun (WGS) entry which is preliminary data.</text>
</comment>
<protein>
    <submittedName>
        <fullName evidence="1">Uncharacterized protein</fullName>
    </submittedName>
</protein>
<gene>
    <name evidence="1" type="ORF">EVA_06241</name>
</gene>
<dbReference type="EMBL" id="AMCI01001405">
    <property type="protein sequence ID" value="EJX05654.1"/>
    <property type="molecule type" value="Genomic_DNA"/>
</dbReference>
<reference evidence="1" key="1">
    <citation type="journal article" date="2012" name="PLoS ONE">
        <title>Gene sets for utilization of primary and secondary nutrition supplies in the distal gut of endangered iberian lynx.</title>
        <authorList>
            <person name="Alcaide M."/>
            <person name="Messina E."/>
            <person name="Richter M."/>
            <person name="Bargiela R."/>
            <person name="Peplies J."/>
            <person name="Huws S.A."/>
            <person name="Newbold C.J."/>
            <person name="Golyshin P.N."/>
            <person name="Simon M.A."/>
            <person name="Lopez G."/>
            <person name="Yakimov M.M."/>
            <person name="Ferrer M."/>
        </authorList>
    </citation>
    <scope>NUCLEOTIDE SEQUENCE</scope>
</reference>
<name>J9GFE6_9ZZZZ</name>
<evidence type="ECO:0000313" key="1">
    <source>
        <dbReference type="EMBL" id="EJX05654.1"/>
    </source>
</evidence>
<proteinExistence type="predicted"/>
<organism evidence="1">
    <name type="scientific">gut metagenome</name>
    <dbReference type="NCBI Taxonomy" id="749906"/>
    <lineage>
        <taxon>unclassified sequences</taxon>
        <taxon>metagenomes</taxon>
        <taxon>organismal metagenomes</taxon>
    </lineage>
</organism>